<evidence type="ECO:0000313" key="2">
    <source>
        <dbReference type="EMBL" id="KAF4755866.1"/>
    </source>
</evidence>
<name>A0A7J6UFJ6_PEROL</name>
<dbReference type="PROSITE" id="PS51767">
    <property type="entry name" value="PEPTIDASE_A1"/>
    <property type="match status" value="1"/>
</dbReference>
<dbReference type="Proteomes" id="UP000574390">
    <property type="component" value="Unassembled WGS sequence"/>
</dbReference>
<evidence type="ECO:0000259" key="1">
    <source>
        <dbReference type="PROSITE" id="PS51767"/>
    </source>
</evidence>
<dbReference type="EMBL" id="JABANM010000488">
    <property type="protein sequence ID" value="KAF4755866.1"/>
    <property type="molecule type" value="Genomic_DNA"/>
</dbReference>
<feature type="non-terminal residue" evidence="2">
    <location>
        <position position="560"/>
    </location>
</feature>
<proteinExistence type="predicted"/>
<comment type="caution">
    <text evidence="2">The sequence shown here is derived from an EMBL/GenBank/DDBJ whole genome shotgun (WGS) entry which is preliminary data.</text>
</comment>
<protein>
    <recommendedName>
        <fullName evidence="1">Peptidase A1 domain-containing protein</fullName>
    </recommendedName>
</protein>
<dbReference type="InterPro" id="IPR033121">
    <property type="entry name" value="PEPTIDASE_A1"/>
</dbReference>
<feature type="domain" description="Peptidase A1" evidence="1">
    <location>
        <begin position="1"/>
        <end position="130"/>
    </location>
</feature>
<accession>A0A7J6UFJ6</accession>
<dbReference type="SUPFAM" id="SSF50630">
    <property type="entry name" value="Acid proteases"/>
    <property type="match status" value="2"/>
</dbReference>
<sequence length="560" mass="62938">DTSTIPSEVFSMILDTIEAEFGEERIDWTGEFYKGKKRNLVAFLDGHRRIWCRKTMVNRLPSINIQVDGSPAFEINLSDYAFVCGDLWCTVQIKDRLSLDDTESAFLLGMPFFAAHDFFIDYGRRLIGIRAPAEPVVKESFTTKADYLLQMLRTALLHSAAAWKLASTSLPLSFPMKHTTVEMNFDGHKIKLHVDSGSEWSYLVYGGWYESLYGPGSCKDLISGCYFCPPTDPCDLDGLLNQSLVTVRYSDGDVVKFAHRDVTLKIGKRKISNLRIGLMVGMTFADTTSDIQPYAQRTGSRCAGALPRAAHEVYASYRLDLCVEALESATFFPLRDAPQVAGVTNAIYVSAVWVKDSYVDDQTMKLDGKSYTVVIDAGAGVTIVPEEVFSMIWEAIEVKFGADHVDRTGKDRSPTDPSLAVYVNDDGEICSRRDLVKDLPVIAIQAESTSAFEVRVSDHAQICDGHWCRIHIIDRLPVDGSRNQFLLGRPFFAQYDISFDYRRNLFGIRTSEKPVVKMAASMDAWNKDISPPCRRVVKRRYGITWLVRSCLGKQQDDWAL</sequence>
<gene>
    <name evidence="2" type="ORF">FOZ62_009621</name>
</gene>
<dbReference type="InterPro" id="IPR021109">
    <property type="entry name" value="Peptidase_aspartic_dom_sf"/>
</dbReference>
<organism evidence="2 3">
    <name type="scientific">Perkinsus olseni</name>
    <name type="common">Perkinsus atlanticus</name>
    <dbReference type="NCBI Taxonomy" id="32597"/>
    <lineage>
        <taxon>Eukaryota</taxon>
        <taxon>Sar</taxon>
        <taxon>Alveolata</taxon>
        <taxon>Perkinsozoa</taxon>
        <taxon>Perkinsea</taxon>
        <taxon>Perkinsida</taxon>
        <taxon>Perkinsidae</taxon>
        <taxon>Perkinsus</taxon>
    </lineage>
</organism>
<dbReference type="AlphaFoldDB" id="A0A7J6UFJ6"/>
<dbReference type="Gene3D" id="2.40.70.10">
    <property type="entry name" value="Acid Proteases"/>
    <property type="match status" value="2"/>
</dbReference>
<evidence type="ECO:0000313" key="3">
    <source>
        <dbReference type="Proteomes" id="UP000574390"/>
    </source>
</evidence>
<reference evidence="2 3" key="1">
    <citation type="submission" date="2020-04" db="EMBL/GenBank/DDBJ databases">
        <title>Perkinsus olseni comparative genomics.</title>
        <authorList>
            <person name="Bogema D.R."/>
        </authorList>
    </citation>
    <scope>NUCLEOTIDE SEQUENCE [LARGE SCALE GENOMIC DNA]</scope>
    <source>
        <strain evidence="2">ATCC PRA-205</strain>
    </source>
</reference>